<dbReference type="Proteomes" id="UP000604825">
    <property type="component" value="Unassembled WGS sequence"/>
</dbReference>
<dbReference type="EMBL" id="CAJGYO010000005">
    <property type="protein sequence ID" value="CAD6231266.1"/>
    <property type="molecule type" value="Genomic_DNA"/>
</dbReference>
<feature type="domain" description="F-box" evidence="2">
    <location>
        <begin position="58"/>
        <end position="97"/>
    </location>
</feature>
<dbReference type="InterPro" id="IPR055411">
    <property type="entry name" value="LRR_FXL15/At3g58940/PEG3-like"/>
</dbReference>
<sequence>MELQGETERGEGDFVGMGRFAAVGTSRVIPPRHGSATNPFRRSSHMEEGGGHGAGDRISSLPDDILFSILLRIGSTRAAARTSVLSRRWRHVWARLPELRLGTCDVPPGATLLDSIDAALDACSAPAVQRLEVAMYCHGLRVHARRVAPWLRFASQRRVGDLYIEVPSKMKFFLSTPKPKKEELELPVCDGATRITLSLERQWRLRLSRVGSFTSLTDLHISCATMEGSELGALVSEQCPRLRNLYVFVRLAAASNVSIRSNSLDSLSFDVENTEKLEVIAPKLEVLTVCDATMADISAPKLAEISWDGDTGYDPLCHRFANAGRHLRLLDLGSKCVVASLMHRFDKVNVLKLNLNLCNFKGTEAYTNFLNETIALPKCEKLKLRVSLRDYDHSFASSMFHLLRNCNSTRKVSIKVDSGHLTVISMLLQMCPFIDGLVQGNFSPF</sequence>
<dbReference type="InterPro" id="IPR055312">
    <property type="entry name" value="FBL15-like"/>
</dbReference>
<dbReference type="InterPro" id="IPR053781">
    <property type="entry name" value="F-box_AtFBL13-like"/>
</dbReference>
<dbReference type="OrthoDB" id="676359at2759"/>
<reference evidence="4" key="1">
    <citation type="submission" date="2020-10" db="EMBL/GenBank/DDBJ databases">
        <authorList>
            <person name="Han B."/>
            <person name="Lu T."/>
            <person name="Zhao Q."/>
            <person name="Huang X."/>
            <person name="Zhao Y."/>
        </authorList>
    </citation>
    <scope>NUCLEOTIDE SEQUENCE</scope>
</reference>
<dbReference type="Pfam" id="PF00646">
    <property type="entry name" value="F-box"/>
    <property type="match status" value="1"/>
</dbReference>
<name>A0A811NUW1_9POAL</name>
<dbReference type="InterPro" id="IPR001810">
    <property type="entry name" value="F-box_dom"/>
</dbReference>
<evidence type="ECO:0000313" key="4">
    <source>
        <dbReference type="EMBL" id="CAD6231266.1"/>
    </source>
</evidence>
<dbReference type="AlphaFoldDB" id="A0A811NUW1"/>
<comment type="caution">
    <text evidence="4">The sequence shown here is derived from an EMBL/GenBank/DDBJ whole genome shotgun (WGS) entry which is preliminary data.</text>
</comment>
<feature type="region of interest" description="Disordered" evidence="1">
    <location>
        <begin position="28"/>
        <end position="55"/>
    </location>
</feature>
<dbReference type="PANTHER" id="PTHR34709:SF68">
    <property type="entry name" value="OS07G0550432 PROTEIN"/>
    <property type="match status" value="1"/>
</dbReference>
<proteinExistence type="predicted"/>
<evidence type="ECO:0000259" key="2">
    <source>
        <dbReference type="Pfam" id="PF00646"/>
    </source>
</evidence>
<dbReference type="SUPFAM" id="SSF81383">
    <property type="entry name" value="F-box domain"/>
    <property type="match status" value="1"/>
</dbReference>
<dbReference type="InterPro" id="IPR036047">
    <property type="entry name" value="F-box-like_dom_sf"/>
</dbReference>
<dbReference type="Pfam" id="PF24758">
    <property type="entry name" value="LRR_At5g56370"/>
    <property type="match status" value="1"/>
</dbReference>
<evidence type="ECO:0000313" key="5">
    <source>
        <dbReference type="Proteomes" id="UP000604825"/>
    </source>
</evidence>
<evidence type="ECO:0008006" key="6">
    <source>
        <dbReference type="Google" id="ProtNLM"/>
    </source>
</evidence>
<evidence type="ECO:0000259" key="3">
    <source>
        <dbReference type="Pfam" id="PF24758"/>
    </source>
</evidence>
<keyword evidence="5" id="KW-1185">Reference proteome</keyword>
<accession>A0A811NUW1</accession>
<feature type="domain" description="F-box/LRR-repeat protein 15/At3g58940/PEG3-like LRR" evidence="3">
    <location>
        <begin position="149"/>
        <end position="295"/>
    </location>
</feature>
<gene>
    <name evidence="4" type="ORF">NCGR_LOCUS21379</name>
</gene>
<organism evidence="4 5">
    <name type="scientific">Miscanthus lutarioriparius</name>
    <dbReference type="NCBI Taxonomy" id="422564"/>
    <lineage>
        <taxon>Eukaryota</taxon>
        <taxon>Viridiplantae</taxon>
        <taxon>Streptophyta</taxon>
        <taxon>Embryophyta</taxon>
        <taxon>Tracheophyta</taxon>
        <taxon>Spermatophyta</taxon>
        <taxon>Magnoliopsida</taxon>
        <taxon>Liliopsida</taxon>
        <taxon>Poales</taxon>
        <taxon>Poaceae</taxon>
        <taxon>PACMAD clade</taxon>
        <taxon>Panicoideae</taxon>
        <taxon>Andropogonodae</taxon>
        <taxon>Andropogoneae</taxon>
        <taxon>Saccharinae</taxon>
        <taxon>Miscanthus</taxon>
    </lineage>
</organism>
<dbReference type="PANTHER" id="PTHR34709">
    <property type="entry name" value="OS10G0396666 PROTEIN"/>
    <property type="match status" value="1"/>
</dbReference>
<evidence type="ECO:0000256" key="1">
    <source>
        <dbReference type="SAM" id="MobiDB-lite"/>
    </source>
</evidence>
<dbReference type="CDD" id="cd22160">
    <property type="entry name" value="F-box_AtFBL13-like"/>
    <property type="match status" value="1"/>
</dbReference>
<protein>
    <recommendedName>
        <fullName evidence="6">F-box domain-containing protein</fullName>
    </recommendedName>
</protein>